<feature type="compositionally biased region" description="Basic and acidic residues" evidence="1">
    <location>
        <begin position="66"/>
        <end position="75"/>
    </location>
</feature>
<evidence type="ECO:0000313" key="2">
    <source>
        <dbReference type="EMBL" id="GFR61318.1"/>
    </source>
</evidence>
<dbReference type="EMBL" id="BMAT01003724">
    <property type="protein sequence ID" value="GFR61318.1"/>
    <property type="molecule type" value="Genomic_DNA"/>
</dbReference>
<keyword evidence="3" id="KW-1185">Reference proteome</keyword>
<dbReference type="Proteomes" id="UP000762676">
    <property type="component" value="Unassembled WGS sequence"/>
</dbReference>
<accession>A0AAV4EK25</accession>
<proteinExistence type="predicted"/>
<gene>
    <name evidence="2" type="ORF">ElyMa_001843000</name>
</gene>
<feature type="region of interest" description="Disordered" evidence="1">
    <location>
        <begin position="30"/>
        <end position="75"/>
    </location>
</feature>
<comment type="caution">
    <text evidence="2">The sequence shown here is derived from an EMBL/GenBank/DDBJ whole genome shotgun (WGS) entry which is preliminary data.</text>
</comment>
<sequence length="75" mass="8866">MKGITWGRDARKRDGWRRDAEGYTLQWMDRASWDPNNNNNNNINNNNNNNNNSNSNKRTFDYGNLNHDKEMSCES</sequence>
<feature type="compositionally biased region" description="Low complexity" evidence="1">
    <location>
        <begin position="36"/>
        <end position="56"/>
    </location>
</feature>
<organism evidence="2 3">
    <name type="scientific">Elysia marginata</name>
    <dbReference type="NCBI Taxonomy" id="1093978"/>
    <lineage>
        <taxon>Eukaryota</taxon>
        <taxon>Metazoa</taxon>
        <taxon>Spiralia</taxon>
        <taxon>Lophotrochozoa</taxon>
        <taxon>Mollusca</taxon>
        <taxon>Gastropoda</taxon>
        <taxon>Heterobranchia</taxon>
        <taxon>Euthyneura</taxon>
        <taxon>Panpulmonata</taxon>
        <taxon>Sacoglossa</taxon>
        <taxon>Placobranchoidea</taxon>
        <taxon>Plakobranchidae</taxon>
        <taxon>Elysia</taxon>
    </lineage>
</organism>
<name>A0AAV4EK25_9GAST</name>
<evidence type="ECO:0000256" key="1">
    <source>
        <dbReference type="SAM" id="MobiDB-lite"/>
    </source>
</evidence>
<evidence type="ECO:0000313" key="3">
    <source>
        <dbReference type="Proteomes" id="UP000762676"/>
    </source>
</evidence>
<reference evidence="2 3" key="1">
    <citation type="journal article" date="2021" name="Elife">
        <title>Chloroplast acquisition without the gene transfer in kleptoplastic sea slugs, Plakobranchus ocellatus.</title>
        <authorList>
            <person name="Maeda T."/>
            <person name="Takahashi S."/>
            <person name="Yoshida T."/>
            <person name="Shimamura S."/>
            <person name="Takaki Y."/>
            <person name="Nagai Y."/>
            <person name="Toyoda A."/>
            <person name="Suzuki Y."/>
            <person name="Arimoto A."/>
            <person name="Ishii H."/>
            <person name="Satoh N."/>
            <person name="Nishiyama T."/>
            <person name="Hasebe M."/>
            <person name="Maruyama T."/>
            <person name="Minagawa J."/>
            <person name="Obokata J."/>
            <person name="Shigenobu S."/>
        </authorList>
    </citation>
    <scope>NUCLEOTIDE SEQUENCE [LARGE SCALE GENOMIC DNA]</scope>
</reference>
<protein>
    <submittedName>
        <fullName evidence="2">Uncharacterized protein</fullName>
    </submittedName>
</protein>
<dbReference type="AlphaFoldDB" id="A0AAV4EK25"/>